<gene>
    <name evidence="1" type="ORF">DSM106972_065150</name>
</gene>
<protein>
    <recommendedName>
        <fullName evidence="3">DUF4327 domain-containing protein</fullName>
    </recommendedName>
</protein>
<evidence type="ECO:0000313" key="2">
    <source>
        <dbReference type="Proteomes" id="UP000271624"/>
    </source>
</evidence>
<accession>A0A3S1CHY7</accession>
<dbReference type="RefSeq" id="WP_127084692.1">
    <property type="nucleotide sequence ID" value="NZ_RSCL01000018.1"/>
</dbReference>
<reference evidence="1" key="1">
    <citation type="submission" date="2018-12" db="EMBL/GenBank/DDBJ databases">
        <authorList>
            <person name="Will S."/>
            <person name="Neumann-Schaal M."/>
            <person name="Henke P."/>
        </authorList>
    </citation>
    <scope>NUCLEOTIDE SEQUENCE</scope>
    <source>
        <strain evidence="1">PCC 7102</strain>
    </source>
</reference>
<comment type="caution">
    <text evidence="1">The sequence shown here is derived from an EMBL/GenBank/DDBJ whole genome shotgun (WGS) entry which is preliminary data.</text>
</comment>
<proteinExistence type="predicted"/>
<dbReference type="AlphaFoldDB" id="A0A3S1CHY7"/>
<sequence length="73" mass="8950">MDTFVSYDLEIFKEEARQLVKKGDIRRNEPIYNLCRFMPTCDWNCLEMELERNDFLLRDKVIDLLSNEKWDED</sequence>
<keyword evidence="2" id="KW-1185">Reference proteome</keyword>
<evidence type="ECO:0000313" key="1">
    <source>
        <dbReference type="EMBL" id="RUT01892.1"/>
    </source>
</evidence>
<reference evidence="1" key="2">
    <citation type="journal article" date="2019" name="Genome Biol. Evol.">
        <title>Day and night: Metabolic profiles and evolutionary relationships of six axenic non-marine cyanobacteria.</title>
        <authorList>
            <person name="Will S.E."/>
            <person name="Henke P."/>
            <person name="Boedeker C."/>
            <person name="Huang S."/>
            <person name="Brinkmann H."/>
            <person name="Rohde M."/>
            <person name="Jarek M."/>
            <person name="Friedl T."/>
            <person name="Seufert S."/>
            <person name="Schumacher M."/>
            <person name="Overmann J."/>
            <person name="Neumann-Schaal M."/>
            <person name="Petersen J."/>
        </authorList>
    </citation>
    <scope>NUCLEOTIDE SEQUENCE [LARGE SCALE GENOMIC DNA]</scope>
    <source>
        <strain evidence="1">PCC 7102</strain>
    </source>
</reference>
<dbReference type="EMBL" id="RSCL01000018">
    <property type="protein sequence ID" value="RUT01892.1"/>
    <property type="molecule type" value="Genomic_DNA"/>
</dbReference>
<dbReference type="OrthoDB" id="582639at2"/>
<evidence type="ECO:0008006" key="3">
    <source>
        <dbReference type="Google" id="ProtNLM"/>
    </source>
</evidence>
<organism evidence="1 2">
    <name type="scientific">Dulcicalothrix desertica PCC 7102</name>
    <dbReference type="NCBI Taxonomy" id="232991"/>
    <lineage>
        <taxon>Bacteria</taxon>
        <taxon>Bacillati</taxon>
        <taxon>Cyanobacteriota</taxon>
        <taxon>Cyanophyceae</taxon>
        <taxon>Nostocales</taxon>
        <taxon>Calotrichaceae</taxon>
        <taxon>Dulcicalothrix</taxon>
    </lineage>
</organism>
<name>A0A3S1CHY7_9CYAN</name>
<dbReference type="Pfam" id="PF14217">
    <property type="entry name" value="DUF4327"/>
    <property type="match status" value="1"/>
</dbReference>
<dbReference type="Proteomes" id="UP000271624">
    <property type="component" value="Unassembled WGS sequence"/>
</dbReference>
<dbReference type="InterPro" id="IPR025477">
    <property type="entry name" value="DUF4327"/>
</dbReference>